<feature type="active site" description="Acyl-ester intermediate" evidence="7">
    <location>
        <position position="106"/>
    </location>
</feature>
<feature type="domain" description="Peptidase S11 D-alanyl-D-alanine carboxypeptidase A N-terminal" evidence="11">
    <location>
        <begin position="73"/>
        <end position="297"/>
    </location>
</feature>
<dbReference type="InterPro" id="IPR001967">
    <property type="entry name" value="Peptidase_S11_N"/>
</dbReference>
<keyword evidence="2" id="KW-0732">Signal</keyword>
<feature type="active site" evidence="7">
    <location>
        <position position="162"/>
    </location>
</feature>
<dbReference type="Proteomes" id="UP000320048">
    <property type="component" value="Unassembled WGS sequence"/>
</dbReference>
<dbReference type="InterPro" id="IPR018044">
    <property type="entry name" value="Peptidase_S11"/>
</dbReference>
<dbReference type="InterPro" id="IPR012338">
    <property type="entry name" value="Beta-lactam/transpept-like"/>
</dbReference>
<evidence type="ECO:0000313" key="13">
    <source>
        <dbReference type="Proteomes" id="UP000320048"/>
    </source>
</evidence>
<evidence type="ECO:0000256" key="3">
    <source>
        <dbReference type="ARBA" id="ARBA00022801"/>
    </source>
</evidence>
<dbReference type="GO" id="GO:0009002">
    <property type="term" value="F:serine-type D-Ala-D-Ala carboxypeptidase activity"/>
    <property type="evidence" value="ECO:0007669"/>
    <property type="project" value="InterPro"/>
</dbReference>
<keyword evidence="3" id="KW-0378">Hydrolase</keyword>
<organism evidence="12 13">
    <name type="scientific">Candidatus Segetimicrobium genomatis</name>
    <dbReference type="NCBI Taxonomy" id="2569760"/>
    <lineage>
        <taxon>Bacteria</taxon>
        <taxon>Bacillati</taxon>
        <taxon>Candidatus Sysuimicrobiota</taxon>
        <taxon>Candidatus Sysuimicrobiia</taxon>
        <taxon>Candidatus Sysuimicrobiales</taxon>
        <taxon>Candidatus Segetimicrobiaceae</taxon>
        <taxon>Candidatus Segetimicrobium</taxon>
    </lineage>
</organism>
<proteinExistence type="inferred from homology"/>
<keyword evidence="4" id="KW-0133">Cell shape</keyword>
<comment type="similarity">
    <text evidence="1 9">Belongs to the peptidase S11 family.</text>
</comment>
<evidence type="ECO:0000259" key="11">
    <source>
        <dbReference type="Pfam" id="PF00768"/>
    </source>
</evidence>
<dbReference type="AlphaFoldDB" id="A0A537J8K6"/>
<evidence type="ECO:0000256" key="2">
    <source>
        <dbReference type="ARBA" id="ARBA00022729"/>
    </source>
</evidence>
<keyword evidence="12" id="KW-0121">Carboxypeptidase</keyword>
<keyword evidence="5" id="KW-0573">Peptidoglycan synthesis</keyword>
<dbReference type="GO" id="GO:0071555">
    <property type="term" value="P:cell wall organization"/>
    <property type="evidence" value="ECO:0007669"/>
    <property type="project" value="UniProtKB-KW"/>
</dbReference>
<reference evidence="12 13" key="1">
    <citation type="journal article" date="2019" name="Nat. Microbiol.">
        <title>Mediterranean grassland soil C-N compound turnover is dependent on rainfall and depth, and is mediated by genomically divergent microorganisms.</title>
        <authorList>
            <person name="Diamond S."/>
            <person name="Andeer P.F."/>
            <person name="Li Z."/>
            <person name="Crits-Christoph A."/>
            <person name="Burstein D."/>
            <person name="Anantharaman K."/>
            <person name="Lane K.R."/>
            <person name="Thomas B.C."/>
            <person name="Pan C."/>
            <person name="Northen T.R."/>
            <person name="Banfield J.F."/>
        </authorList>
    </citation>
    <scope>NUCLEOTIDE SEQUENCE [LARGE SCALE GENOMIC DNA]</scope>
    <source>
        <strain evidence="12">NP_7</strain>
    </source>
</reference>
<evidence type="ECO:0000256" key="6">
    <source>
        <dbReference type="ARBA" id="ARBA00023316"/>
    </source>
</evidence>
<dbReference type="EMBL" id="VBAO01000266">
    <property type="protein sequence ID" value="TMI79692.1"/>
    <property type="molecule type" value="Genomic_DNA"/>
</dbReference>
<evidence type="ECO:0000256" key="7">
    <source>
        <dbReference type="PIRSR" id="PIRSR618044-1"/>
    </source>
</evidence>
<feature type="binding site" evidence="8">
    <location>
        <position position="268"/>
    </location>
    <ligand>
        <name>substrate</name>
    </ligand>
</feature>
<evidence type="ECO:0000256" key="9">
    <source>
        <dbReference type="RuleBase" id="RU004016"/>
    </source>
</evidence>
<evidence type="ECO:0000256" key="5">
    <source>
        <dbReference type="ARBA" id="ARBA00022984"/>
    </source>
</evidence>
<dbReference type="GO" id="GO:0008360">
    <property type="term" value="P:regulation of cell shape"/>
    <property type="evidence" value="ECO:0007669"/>
    <property type="project" value="UniProtKB-KW"/>
</dbReference>
<dbReference type="GO" id="GO:0006508">
    <property type="term" value="P:proteolysis"/>
    <property type="evidence" value="ECO:0007669"/>
    <property type="project" value="InterPro"/>
</dbReference>
<evidence type="ECO:0000256" key="1">
    <source>
        <dbReference type="ARBA" id="ARBA00007164"/>
    </source>
</evidence>
<keyword evidence="12" id="KW-0645">Protease</keyword>
<dbReference type="PANTHER" id="PTHR21581:SF33">
    <property type="entry name" value="D-ALANYL-D-ALANINE CARBOXYPEPTIDASE DACB"/>
    <property type="match status" value="1"/>
</dbReference>
<gene>
    <name evidence="12" type="ORF">E6H04_10155</name>
</gene>
<dbReference type="Pfam" id="PF00768">
    <property type="entry name" value="Peptidase_S11"/>
    <property type="match status" value="1"/>
</dbReference>
<comment type="caution">
    <text evidence="12">The sequence shown here is derived from an EMBL/GenBank/DDBJ whole genome shotgun (WGS) entry which is preliminary data.</text>
</comment>
<dbReference type="GO" id="GO:0009252">
    <property type="term" value="P:peptidoglycan biosynthetic process"/>
    <property type="evidence" value="ECO:0007669"/>
    <property type="project" value="UniProtKB-KW"/>
</dbReference>
<feature type="region of interest" description="Disordered" evidence="10">
    <location>
        <begin position="1"/>
        <end position="34"/>
    </location>
</feature>
<sequence>MDSCGTSDSKTSTRCRSSATMTSRRSSSPQIGRRRASSLGCGLVIPLLAVGPAWAAPPQPPRHLGPTHRRAAADVAVTASAAVLMDAATGQVLYERNARVAWPPASTTKIMTALVALGRAPLDLPITISPAVSRFRKGTAVGLPQGARIPLRDLLYALLLASGNDAALAIAEGVAGSVPAFVDQMNEEAWQLGATATHFSSPHGLYDRAHYSTAYDLALITRAAMQNPSFRAIVQTRAWTLAVHGKRPRRLVNHNRLLARYPGADGVKTGYVHQSGQTLVASATHHGIRLIAVVLHSRDVYGDAARLLDFGFAHHPPGPVTASDLRRSPEPRSMAPWITRLVLLFLPRPPLA</sequence>
<evidence type="ECO:0000313" key="12">
    <source>
        <dbReference type="EMBL" id="TMI79692.1"/>
    </source>
</evidence>
<dbReference type="PRINTS" id="PR00725">
    <property type="entry name" value="DADACBPTASE1"/>
</dbReference>
<keyword evidence="6" id="KW-0961">Cell wall biogenesis/degradation</keyword>
<accession>A0A537J8K6</accession>
<dbReference type="PANTHER" id="PTHR21581">
    <property type="entry name" value="D-ALANYL-D-ALANINE CARBOXYPEPTIDASE"/>
    <property type="match status" value="1"/>
</dbReference>
<dbReference type="SUPFAM" id="SSF56601">
    <property type="entry name" value="beta-lactamase/transpeptidase-like"/>
    <property type="match status" value="1"/>
</dbReference>
<dbReference type="Gene3D" id="3.40.710.10">
    <property type="entry name" value="DD-peptidase/beta-lactamase superfamily"/>
    <property type="match status" value="1"/>
</dbReference>
<evidence type="ECO:0000256" key="8">
    <source>
        <dbReference type="PIRSR" id="PIRSR618044-2"/>
    </source>
</evidence>
<evidence type="ECO:0000256" key="10">
    <source>
        <dbReference type="SAM" id="MobiDB-lite"/>
    </source>
</evidence>
<feature type="compositionally biased region" description="Polar residues" evidence="10">
    <location>
        <begin position="1"/>
        <end position="10"/>
    </location>
</feature>
<evidence type="ECO:0000256" key="4">
    <source>
        <dbReference type="ARBA" id="ARBA00022960"/>
    </source>
</evidence>
<name>A0A537J8K6_9BACT</name>
<feature type="compositionally biased region" description="Low complexity" evidence="10">
    <location>
        <begin position="12"/>
        <end position="28"/>
    </location>
</feature>
<protein>
    <submittedName>
        <fullName evidence="12">D-alanyl-D-alanine carboxypeptidase</fullName>
    </submittedName>
</protein>
<feature type="active site" description="Proton acceptor" evidence="7">
    <location>
        <position position="109"/>
    </location>
</feature>